<dbReference type="STRING" id="1004156.AYP45_11545"/>
<dbReference type="EMBL" id="AYTS01000107">
    <property type="protein sequence ID" value="OOP55915.1"/>
    <property type="molecule type" value="Genomic_DNA"/>
</dbReference>
<accession>A0A1V4AS64</accession>
<organism evidence="2 3">
    <name type="scientific">Candidatus Brocadia carolinensis</name>
    <dbReference type="NCBI Taxonomy" id="1004156"/>
    <lineage>
        <taxon>Bacteria</taxon>
        <taxon>Pseudomonadati</taxon>
        <taxon>Planctomycetota</taxon>
        <taxon>Candidatus Brocadiia</taxon>
        <taxon>Candidatus Brocadiales</taxon>
        <taxon>Candidatus Brocadiaceae</taxon>
        <taxon>Candidatus Brocadia</taxon>
    </lineage>
</organism>
<comment type="caution">
    <text evidence="2">The sequence shown here is derived from an EMBL/GenBank/DDBJ whole genome shotgun (WGS) entry which is preliminary data.</text>
</comment>
<evidence type="ECO:0000313" key="2">
    <source>
        <dbReference type="EMBL" id="OOP55915.1"/>
    </source>
</evidence>
<protein>
    <submittedName>
        <fullName evidence="2">Uncharacterized protein</fullName>
    </submittedName>
</protein>
<evidence type="ECO:0000313" key="3">
    <source>
        <dbReference type="Proteomes" id="UP000189681"/>
    </source>
</evidence>
<proteinExistence type="predicted"/>
<evidence type="ECO:0000256" key="1">
    <source>
        <dbReference type="SAM" id="MobiDB-lite"/>
    </source>
</evidence>
<dbReference type="AlphaFoldDB" id="A0A1V4AS64"/>
<feature type="region of interest" description="Disordered" evidence="1">
    <location>
        <begin position="1"/>
        <end position="25"/>
    </location>
</feature>
<sequence length="79" mass="8330">MHAGRSPTDEAEVAGSNAPDHSGRADVVAGQEGLQITLVFLEVRTFLKQFSLVTAYTGGNDVRKAEANTKGSIAHCCRA</sequence>
<reference evidence="2 3" key="1">
    <citation type="journal article" date="2017" name="Water Res.">
        <title>Discovery and metagenomic analysis of an anammox bacterial enrichment related to Candidatus "Brocadia caroliniensis" in a full-scale glycerol-fed nitritation-denitritation separate centrate treatment process.</title>
        <authorList>
            <person name="Park H."/>
            <person name="Brotto A.C."/>
            <person name="van Loosdrecht M.C."/>
            <person name="Chandran K."/>
        </authorList>
    </citation>
    <scope>NUCLEOTIDE SEQUENCE [LARGE SCALE GENOMIC DNA]</scope>
    <source>
        <strain evidence="2">26THWARD</strain>
    </source>
</reference>
<name>A0A1V4AS64_9BACT</name>
<dbReference type="Proteomes" id="UP000189681">
    <property type="component" value="Unassembled WGS sequence"/>
</dbReference>
<gene>
    <name evidence="2" type="ORF">AYP45_11545</name>
</gene>